<dbReference type="RefSeq" id="WP_213535823.1">
    <property type="nucleotide sequence ID" value="NZ_BOVQ01000005.1"/>
</dbReference>
<accession>A0ABV9JDW5</accession>
<dbReference type="PANTHER" id="PTHR30024">
    <property type="entry name" value="ALIPHATIC SULFONATES-BINDING PROTEIN-RELATED"/>
    <property type="match status" value="1"/>
</dbReference>
<name>A0ABV9JDW5_9LACT</name>
<dbReference type="SUPFAM" id="SSF53850">
    <property type="entry name" value="Periplasmic binding protein-like II"/>
    <property type="match status" value="1"/>
</dbReference>
<comment type="caution">
    <text evidence="1">The sequence shown here is derived from an EMBL/GenBank/DDBJ whole genome shotgun (WGS) entry which is preliminary data.</text>
</comment>
<protein>
    <submittedName>
        <fullName evidence="1">ABC transporter substrate-binding protein</fullName>
    </submittedName>
</protein>
<evidence type="ECO:0000313" key="2">
    <source>
        <dbReference type="Proteomes" id="UP001595987"/>
    </source>
</evidence>
<dbReference type="Pfam" id="PF13379">
    <property type="entry name" value="NMT1_2"/>
    <property type="match status" value="1"/>
</dbReference>
<evidence type="ECO:0000313" key="1">
    <source>
        <dbReference type="EMBL" id="MFC4652676.1"/>
    </source>
</evidence>
<dbReference type="Proteomes" id="UP001595987">
    <property type="component" value="Unassembled WGS sequence"/>
</dbReference>
<reference evidence="2" key="1">
    <citation type="journal article" date="2019" name="Int. J. Syst. Evol. Microbiol.">
        <title>The Global Catalogue of Microorganisms (GCM) 10K type strain sequencing project: providing services to taxonomists for standard genome sequencing and annotation.</title>
        <authorList>
            <consortium name="The Broad Institute Genomics Platform"/>
            <consortium name="The Broad Institute Genome Sequencing Center for Infectious Disease"/>
            <person name="Wu L."/>
            <person name="Ma J."/>
        </authorList>
    </citation>
    <scope>NUCLEOTIDE SEQUENCE [LARGE SCALE GENOMIC DNA]</scope>
    <source>
        <strain evidence="2">CCUG 63287</strain>
    </source>
</reference>
<dbReference type="Gene3D" id="3.40.190.10">
    <property type="entry name" value="Periplasmic binding protein-like II"/>
    <property type="match status" value="2"/>
</dbReference>
<gene>
    <name evidence="1" type="ORF">ACFO26_07115</name>
</gene>
<keyword evidence="2" id="KW-1185">Reference proteome</keyword>
<dbReference type="EMBL" id="JBHSGD010000005">
    <property type="protein sequence ID" value="MFC4652676.1"/>
    <property type="molecule type" value="Genomic_DNA"/>
</dbReference>
<sequence length="339" mass="35932">MKKQVKITLSLLAVVIILAGIFVIHSTTTKKAGAAHNDKNFVLKLADETGGCQAPQQIAIEKGYFKAEGLKVKTVRLTQSTTGLDAVTAGKIDASNSLLASTVAPIANGAPIKITTGLHTGCISILTNKNSKIHSAKDLKGLKIGVETVAGSPATFVKRYLTNAGLKVYGNQPDVQLLAYDAPELPLVLEKGQVDAIAIEDPDTQIAAKKYGFNVLASSAQTAPFNTEYCCVAYVSNSLAKNHPAIAQKYTIALQKAADWVAKHQAETVDIQTKHHYVAGDKAANLEALKTYKWEASYSGAKTAFSQVATSLQKTGGLAKDIDVKALSKNTLLKLKGVD</sequence>
<proteinExistence type="predicted"/>
<organism evidence="1 2">
    <name type="scientific">Lactococcus nasutitermitis</name>
    <dbReference type="NCBI Taxonomy" id="1652957"/>
    <lineage>
        <taxon>Bacteria</taxon>
        <taxon>Bacillati</taxon>
        <taxon>Bacillota</taxon>
        <taxon>Bacilli</taxon>
        <taxon>Lactobacillales</taxon>
        <taxon>Streptococcaceae</taxon>
        <taxon>Lactococcus</taxon>
    </lineage>
</organism>